<name>A0ACB7ZGN9_9ERIC</name>
<sequence>MQSASYCKMTGQTPHAAYLSSNDGHAAAAAQSSHKQFPLPRLIHPPPQPSIWGPMCAEILELDGRSSSWSPTGCLSCCYDQFGHLNWTTNF</sequence>
<keyword evidence="2" id="KW-1185">Reference proteome</keyword>
<organism evidence="1 2">
    <name type="scientific">Vaccinium darrowii</name>
    <dbReference type="NCBI Taxonomy" id="229202"/>
    <lineage>
        <taxon>Eukaryota</taxon>
        <taxon>Viridiplantae</taxon>
        <taxon>Streptophyta</taxon>
        <taxon>Embryophyta</taxon>
        <taxon>Tracheophyta</taxon>
        <taxon>Spermatophyta</taxon>
        <taxon>Magnoliopsida</taxon>
        <taxon>eudicotyledons</taxon>
        <taxon>Gunneridae</taxon>
        <taxon>Pentapetalae</taxon>
        <taxon>asterids</taxon>
        <taxon>Ericales</taxon>
        <taxon>Ericaceae</taxon>
        <taxon>Vaccinioideae</taxon>
        <taxon>Vaccinieae</taxon>
        <taxon>Vaccinium</taxon>
    </lineage>
</organism>
<protein>
    <submittedName>
        <fullName evidence="1">Uncharacterized protein</fullName>
    </submittedName>
</protein>
<evidence type="ECO:0000313" key="1">
    <source>
        <dbReference type="EMBL" id="KAH7865126.1"/>
    </source>
</evidence>
<accession>A0ACB7ZGN9</accession>
<dbReference type="Proteomes" id="UP000828048">
    <property type="component" value="Chromosome 9"/>
</dbReference>
<gene>
    <name evidence="1" type="ORF">Vadar_002575</name>
</gene>
<comment type="caution">
    <text evidence="1">The sequence shown here is derived from an EMBL/GenBank/DDBJ whole genome shotgun (WGS) entry which is preliminary data.</text>
</comment>
<proteinExistence type="predicted"/>
<evidence type="ECO:0000313" key="2">
    <source>
        <dbReference type="Proteomes" id="UP000828048"/>
    </source>
</evidence>
<reference evidence="1 2" key="1">
    <citation type="journal article" date="2021" name="Hortic Res">
        <title>High-quality reference genome and annotation aids understanding of berry development for evergreen blueberry (Vaccinium darrowii).</title>
        <authorList>
            <person name="Yu J."/>
            <person name="Hulse-Kemp A.M."/>
            <person name="Babiker E."/>
            <person name="Staton M."/>
        </authorList>
    </citation>
    <scope>NUCLEOTIDE SEQUENCE [LARGE SCALE GENOMIC DNA]</scope>
    <source>
        <strain evidence="2">cv. NJ 8807/NJ 8810</strain>
        <tissue evidence="1">Young leaf</tissue>
    </source>
</reference>
<dbReference type="EMBL" id="CM037159">
    <property type="protein sequence ID" value="KAH7865126.1"/>
    <property type="molecule type" value="Genomic_DNA"/>
</dbReference>